<dbReference type="EMBL" id="UYYB01000852">
    <property type="protein sequence ID" value="VDM65504.1"/>
    <property type="molecule type" value="Genomic_DNA"/>
</dbReference>
<sequence length="85" mass="9725">MEANIACPRLRSRMWKDTEFGQADALSRLITLRPFHTEDVVIARIEEDTRAIQSAAWPEVLEMSSSSTTAIQRELMLLYDSDIPE</sequence>
<organism evidence="1 2">
    <name type="scientific">Strongylus vulgaris</name>
    <name type="common">Blood worm</name>
    <dbReference type="NCBI Taxonomy" id="40348"/>
    <lineage>
        <taxon>Eukaryota</taxon>
        <taxon>Metazoa</taxon>
        <taxon>Ecdysozoa</taxon>
        <taxon>Nematoda</taxon>
        <taxon>Chromadorea</taxon>
        <taxon>Rhabditida</taxon>
        <taxon>Rhabditina</taxon>
        <taxon>Rhabditomorpha</taxon>
        <taxon>Strongyloidea</taxon>
        <taxon>Strongylidae</taxon>
        <taxon>Strongylus</taxon>
    </lineage>
</organism>
<accession>A0A3P7IIW3</accession>
<gene>
    <name evidence="1" type="ORF">SVUK_LOCUS502</name>
</gene>
<dbReference type="OrthoDB" id="5850908at2759"/>
<proteinExistence type="predicted"/>
<dbReference type="AlphaFoldDB" id="A0A3P7IIW3"/>
<dbReference type="Proteomes" id="UP000270094">
    <property type="component" value="Unassembled WGS sequence"/>
</dbReference>
<evidence type="ECO:0000313" key="2">
    <source>
        <dbReference type="Proteomes" id="UP000270094"/>
    </source>
</evidence>
<evidence type="ECO:0000313" key="1">
    <source>
        <dbReference type="EMBL" id="VDM65504.1"/>
    </source>
</evidence>
<reference evidence="1 2" key="1">
    <citation type="submission" date="2018-11" db="EMBL/GenBank/DDBJ databases">
        <authorList>
            <consortium name="Pathogen Informatics"/>
        </authorList>
    </citation>
    <scope>NUCLEOTIDE SEQUENCE [LARGE SCALE GENOMIC DNA]</scope>
</reference>
<name>A0A3P7IIW3_STRVU</name>
<protein>
    <submittedName>
        <fullName evidence="1">Uncharacterized protein</fullName>
    </submittedName>
</protein>
<keyword evidence="2" id="KW-1185">Reference proteome</keyword>